<feature type="domain" description="ABC transporter" evidence="6">
    <location>
        <begin position="4"/>
        <end position="259"/>
    </location>
</feature>
<dbReference type="Gene3D" id="1.10.287.380">
    <property type="entry name" value="Valyl-tRNA synthetase, C-terminal domain"/>
    <property type="match status" value="1"/>
</dbReference>
<sequence length="637" mass="73827">MIEIELKEVEKYFGGNRILSNISFEVHNNERVGLIGKNGSGKTTIFKIIAGMENKDNGSISIRKNSTIGYLEQIPDYPKHFKVIDVLKTAFRIQYEINKELKIIEVKMGSLNGNELERVLRKYGELNELYQAKGGYEIEEKMSKVCIGLKFEEETLDREFMTLSGGEKTIVMLGKILLENPEILLLDEPSNHLDVTSIEWLENYLKSYKGTVVIISHDRYFLDRVATKIVEIEDGETSLYNGNYSYYVIEKQRRIFEEFEAYKDQQKKIKAMEKAIKRLREWATQGDNEKFFKRAESMQKRLDKVERVDKPIINGAKIKLDFAKTDRSGTDVVMLKGICKKFEDKKVIEDLQLDVRNNESTALLGSNGSGKSTIIKIILGQVIPDKGQVKLGSNIKIGYLPQNITFHNEELTVLEVFRDGITVSEGEARGILAKFLFYGERVFKKVKNLSGGEKSRLKLCILIQNDINLLILDEPTNHLDIDSREMLEESLLIFAGTILFISHDRFFINKLAKRILEIEDKKIVSYDGDYEYYREKKNEFERNRVENPKENKTNKQRSSENHNKIVSNNKLKEVETLEETIQKLEKKIRDIDVEMNNSGRYYEKLVELGKEKEKIQREIDVNIGKWMEMELKIKIIG</sequence>
<dbReference type="InterPro" id="IPR003593">
    <property type="entry name" value="AAA+_ATPase"/>
</dbReference>
<dbReference type="InterPro" id="IPR032524">
    <property type="entry name" value="ABC_tran_C"/>
</dbReference>
<name>A0A7Y3SXF0_9CLOT</name>
<dbReference type="Pfam" id="PF00005">
    <property type="entry name" value="ABC_tran"/>
    <property type="match status" value="2"/>
</dbReference>
<proteinExistence type="predicted"/>
<evidence type="ECO:0000256" key="5">
    <source>
        <dbReference type="SAM" id="MobiDB-lite"/>
    </source>
</evidence>
<dbReference type="GO" id="GO:0005524">
    <property type="term" value="F:ATP binding"/>
    <property type="evidence" value="ECO:0007669"/>
    <property type="project" value="UniProtKB-KW"/>
</dbReference>
<dbReference type="NCBIfam" id="NF000355">
    <property type="entry name" value="ribo_prot_ABC_F"/>
    <property type="match status" value="1"/>
</dbReference>
<feature type="domain" description="ABC transporter" evidence="6">
    <location>
        <begin position="333"/>
        <end position="545"/>
    </location>
</feature>
<dbReference type="CDD" id="cd03221">
    <property type="entry name" value="ABCF_EF-3"/>
    <property type="match status" value="2"/>
</dbReference>
<reference evidence="7 8" key="1">
    <citation type="submission" date="2020-05" db="EMBL/GenBank/DDBJ databases">
        <title>Complete genome of Clostridium estertheticum subspecies estertheticum, isolated from Vacuum packed lamb meat from New Zealand imported to Switzerland.</title>
        <authorList>
            <person name="Wambui J."/>
            <person name="Stevens M.J.A."/>
            <person name="Stephan R."/>
        </authorList>
    </citation>
    <scope>NUCLEOTIDE SEQUENCE [LARGE SCALE GENOMIC DNA]</scope>
    <source>
        <strain evidence="7 8">CEST001</strain>
    </source>
</reference>
<dbReference type="PROSITE" id="PS50893">
    <property type="entry name" value="ABC_TRANSPORTER_2"/>
    <property type="match status" value="2"/>
</dbReference>
<dbReference type="FunFam" id="3.40.50.300:FF:000309">
    <property type="entry name" value="ABC transporter ATP-binding protein"/>
    <property type="match status" value="1"/>
</dbReference>
<dbReference type="SUPFAM" id="SSF52540">
    <property type="entry name" value="P-loop containing nucleoside triphosphate hydrolases"/>
    <property type="match status" value="2"/>
</dbReference>
<evidence type="ECO:0000256" key="4">
    <source>
        <dbReference type="SAM" id="Coils"/>
    </source>
</evidence>
<dbReference type="GO" id="GO:0016887">
    <property type="term" value="F:ATP hydrolysis activity"/>
    <property type="evidence" value="ECO:0007669"/>
    <property type="project" value="InterPro"/>
</dbReference>
<accession>A0A7Y3SXF0</accession>
<dbReference type="InterPro" id="IPR032781">
    <property type="entry name" value="ABC_tran_Xtn"/>
</dbReference>
<organism evidence="7 8">
    <name type="scientific">Clostridium estertheticum</name>
    <dbReference type="NCBI Taxonomy" id="238834"/>
    <lineage>
        <taxon>Bacteria</taxon>
        <taxon>Bacillati</taxon>
        <taxon>Bacillota</taxon>
        <taxon>Clostridia</taxon>
        <taxon>Eubacteriales</taxon>
        <taxon>Clostridiaceae</taxon>
        <taxon>Clostridium</taxon>
    </lineage>
</organism>
<dbReference type="InterPro" id="IPR003439">
    <property type="entry name" value="ABC_transporter-like_ATP-bd"/>
</dbReference>
<dbReference type="AlphaFoldDB" id="A0A7Y3SXF0"/>
<dbReference type="InterPro" id="IPR027417">
    <property type="entry name" value="P-loop_NTPase"/>
</dbReference>
<keyword evidence="3" id="KW-0067">ATP-binding</keyword>
<dbReference type="EMBL" id="JABEYB010000009">
    <property type="protein sequence ID" value="NNU76810.1"/>
    <property type="molecule type" value="Genomic_DNA"/>
</dbReference>
<dbReference type="InterPro" id="IPR051309">
    <property type="entry name" value="ABCF_ATPase"/>
</dbReference>
<dbReference type="PROSITE" id="PS00211">
    <property type="entry name" value="ABC_TRANSPORTER_1"/>
    <property type="match status" value="1"/>
</dbReference>
<protein>
    <submittedName>
        <fullName evidence="7">ABC-F type ribosomal protection protein</fullName>
    </submittedName>
</protein>
<keyword evidence="1" id="KW-0677">Repeat</keyword>
<evidence type="ECO:0000313" key="8">
    <source>
        <dbReference type="Proteomes" id="UP000531659"/>
    </source>
</evidence>
<feature type="coiled-coil region" evidence="4">
    <location>
        <begin position="567"/>
        <end position="594"/>
    </location>
</feature>
<dbReference type="InterPro" id="IPR037118">
    <property type="entry name" value="Val-tRNA_synth_C_sf"/>
</dbReference>
<dbReference type="FunFam" id="3.40.50.300:FF:000011">
    <property type="entry name" value="Putative ABC transporter ATP-binding component"/>
    <property type="match status" value="1"/>
</dbReference>
<dbReference type="SMART" id="SM00382">
    <property type="entry name" value="AAA"/>
    <property type="match status" value="2"/>
</dbReference>
<evidence type="ECO:0000259" key="6">
    <source>
        <dbReference type="PROSITE" id="PS50893"/>
    </source>
</evidence>
<feature type="coiled-coil region" evidence="4">
    <location>
        <begin position="262"/>
        <end position="308"/>
    </location>
</feature>
<dbReference type="RefSeq" id="WP_171297507.1">
    <property type="nucleotide sequence ID" value="NZ_CP087098.1"/>
</dbReference>
<evidence type="ECO:0000313" key="7">
    <source>
        <dbReference type="EMBL" id="NNU76810.1"/>
    </source>
</evidence>
<dbReference type="Gene3D" id="3.40.50.300">
    <property type="entry name" value="P-loop containing nucleotide triphosphate hydrolases"/>
    <property type="match status" value="2"/>
</dbReference>
<dbReference type="Pfam" id="PF16326">
    <property type="entry name" value="ABC_tran_CTD"/>
    <property type="match status" value="1"/>
</dbReference>
<dbReference type="PANTHER" id="PTHR42855">
    <property type="entry name" value="ABC TRANSPORTER ATP-BINDING SUBUNIT"/>
    <property type="match status" value="1"/>
</dbReference>
<evidence type="ECO:0000256" key="2">
    <source>
        <dbReference type="ARBA" id="ARBA00022741"/>
    </source>
</evidence>
<keyword evidence="2" id="KW-0547">Nucleotide-binding</keyword>
<dbReference type="Pfam" id="PF12848">
    <property type="entry name" value="ABC_tran_Xtn"/>
    <property type="match status" value="1"/>
</dbReference>
<evidence type="ECO:0000256" key="1">
    <source>
        <dbReference type="ARBA" id="ARBA00022737"/>
    </source>
</evidence>
<dbReference type="PANTHER" id="PTHR42855:SF2">
    <property type="entry name" value="DRUG RESISTANCE ABC TRANSPORTER,ATP-BINDING PROTEIN"/>
    <property type="match status" value="1"/>
</dbReference>
<evidence type="ECO:0000256" key="3">
    <source>
        <dbReference type="ARBA" id="ARBA00022840"/>
    </source>
</evidence>
<dbReference type="Proteomes" id="UP000531659">
    <property type="component" value="Unassembled WGS sequence"/>
</dbReference>
<feature type="region of interest" description="Disordered" evidence="5">
    <location>
        <begin position="542"/>
        <end position="562"/>
    </location>
</feature>
<comment type="caution">
    <text evidence="7">The sequence shown here is derived from an EMBL/GenBank/DDBJ whole genome shotgun (WGS) entry which is preliminary data.</text>
</comment>
<gene>
    <name evidence="7" type="primary">abc-f</name>
    <name evidence="7" type="ORF">HLQ16_12775</name>
</gene>
<dbReference type="GO" id="GO:0003677">
    <property type="term" value="F:DNA binding"/>
    <property type="evidence" value="ECO:0007669"/>
    <property type="project" value="InterPro"/>
</dbReference>
<dbReference type="InterPro" id="IPR017871">
    <property type="entry name" value="ABC_transporter-like_CS"/>
</dbReference>
<keyword evidence="4" id="KW-0175">Coiled coil</keyword>